<dbReference type="EMBL" id="FTOT01000001">
    <property type="protein sequence ID" value="SIS55105.1"/>
    <property type="molecule type" value="Genomic_DNA"/>
</dbReference>
<keyword evidence="3" id="KW-1185">Reference proteome</keyword>
<sequence>MMPTAARLIAALAFAVVGFFTAELYKPGLPPETQWGRFTLICTVIGLLCGWIVMGRLAGRGTRTALGAGLRTSATMLFHAMILFSVYEMILRALRKRYPGVFEAIEGTFDIILIYGAALLRPEPLIALVAGGLLAGLLTEWVARRAG</sequence>
<evidence type="ECO:0008006" key="4">
    <source>
        <dbReference type="Google" id="ProtNLM"/>
    </source>
</evidence>
<dbReference type="OrthoDB" id="7869508at2"/>
<reference evidence="2 3" key="1">
    <citation type="submission" date="2017-01" db="EMBL/GenBank/DDBJ databases">
        <authorList>
            <person name="Mah S.A."/>
            <person name="Swanson W.J."/>
            <person name="Moy G.W."/>
            <person name="Vacquier V.D."/>
        </authorList>
    </citation>
    <scope>NUCLEOTIDE SEQUENCE [LARGE SCALE GENOMIC DNA]</scope>
    <source>
        <strain evidence="2 3">DSM 26375</strain>
    </source>
</reference>
<feature type="transmembrane region" description="Helical" evidence="1">
    <location>
        <begin position="34"/>
        <end position="53"/>
    </location>
</feature>
<accession>A0A1N7K0I5</accession>
<keyword evidence="1" id="KW-0812">Transmembrane</keyword>
<keyword evidence="1" id="KW-0472">Membrane</keyword>
<dbReference type="InterPro" id="IPR047784">
    <property type="entry name" value="TrgA"/>
</dbReference>
<dbReference type="AlphaFoldDB" id="A0A1N7K0I5"/>
<organism evidence="2 3">
    <name type="scientific">Gemmobacter megaterium</name>
    <dbReference type="NCBI Taxonomy" id="1086013"/>
    <lineage>
        <taxon>Bacteria</taxon>
        <taxon>Pseudomonadati</taxon>
        <taxon>Pseudomonadota</taxon>
        <taxon>Alphaproteobacteria</taxon>
        <taxon>Rhodobacterales</taxon>
        <taxon>Paracoccaceae</taxon>
        <taxon>Gemmobacter</taxon>
    </lineage>
</organism>
<evidence type="ECO:0000256" key="1">
    <source>
        <dbReference type="SAM" id="Phobius"/>
    </source>
</evidence>
<keyword evidence="1" id="KW-1133">Transmembrane helix</keyword>
<dbReference type="NCBIfam" id="NF033773">
    <property type="entry name" value="tellur_TrgA"/>
    <property type="match status" value="1"/>
</dbReference>
<dbReference type="RefSeq" id="WP_083701079.1">
    <property type="nucleotide sequence ID" value="NZ_BMEH01000001.1"/>
</dbReference>
<dbReference type="Proteomes" id="UP000186141">
    <property type="component" value="Unassembled WGS sequence"/>
</dbReference>
<name>A0A1N7K0I5_9RHOB</name>
<evidence type="ECO:0000313" key="3">
    <source>
        <dbReference type="Proteomes" id="UP000186141"/>
    </source>
</evidence>
<gene>
    <name evidence="2" type="ORF">SAMN05421774_101152</name>
</gene>
<dbReference type="STRING" id="1086013.SAMN05421774_101152"/>
<evidence type="ECO:0000313" key="2">
    <source>
        <dbReference type="EMBL" id="SIS55105.1"/>
    </source>
</evidence>
<feature type="transmembrane region" description="Helical" evidence="1">
    <location>
        <begin position="65"/>
        <end position="87"/>
    </location>
</feature>
<proteinExistence type="predicted"/>
<protein>
    <recommendedName>
        <fullName evidence="4">Tellurium resistance protein</fullName>
    </recommendedName>
</protein>
<feature type="transmembrane region" description="Helical" evidence="1">
    <location>
        <begin position="125"/>
        <end position="143"/>
    </location>
</feature>